<feature type="transmembrane region" description="Helical" evidence="7">
    <location>
        <begin position="100"/>
        <end position="120"/>
    </location>
</feature>
<dbReference type="SUPFAM" id="SSF103473">
    <property type="entry name" value="MFS general substrate transporter"/>
    <property type="match status" value="1"/>
</dbReference>
<feature type="transmembrane region" description="Helical" evidence="7">
    <location>
        <begin position="376"/>
        <end position="397"/>
    </location>
</feature>
<keyword evidence="2" id="KW-0813">Transport</keyword>
<evidence type="ECO:0000259" key="8">
    <source>
        <dbReference type="PROSITE" id="PS50850"/>
    </source>
</evidence>
<dbReference type="Gene3D" id="1.20.1250.20">
    <property type="entry name" value="MFS general substrate transporter like domains"/>
    <property type="match status" value="2"/>
</dbReference>
<evidence type="ECO:0000256" key="7">
    <source>
        <dbReference type="SAM" id="Phobius"/>
    </source>
</evidence>
<keyword evidence="3" id="KW-1003">Cell membrane</keyword>
<keyword evidence="6 7" id="KW-0472">Membrane</keyword>
<feature type="domain" description="Major facilitator superfamily (MFS) profile" evidence="8">
    <location>
        <begin position="32"/>
        <end position="441"/>
    </location>
</feature>
<dbReference type="Proteomes" id="UP000216052">
    <property type="component" value="Chromosome"/>
</dbReference>
<dbReference type="InterPro" id="IPR020846">
    <property type="entry name" value="MFS_dom"/>
</dbReference>
<dbReference type="PANTHER" id="PTHR11662:SF399">
    <property type="entry name" value="FI19708P1-RELATED"/>
    <property type="match status" value="1"/>
</dbReference>
<feature type="transmembrane region" description="Helical" evidence="7">
    <location>
        <begin position="286"/>
        <end position="307"/>
    </location>
</feature>
<gene>
    <name evidence="9" type="primary">gudP_2</name>
    <name evidence="9" type="ORF">SPACI_022240</name>
</gene>
<dbReference type="Pfam" id="PF07690">
    <property type="entry name" value="MFS_1"/>
    <property type="match status" value="1"/>
</dbReference>
<dbReference type="PROSITE" id="PS50850">
    <property type="entry name" value="MFS"/>
    <property type="match status" value="1"/>
</dbReference>
<comment type="subcellular location">
    <subcellularLocation>
        <location evidence="1">Cell membrane</location>
        <topology evidence="1">Multi-pass membrane protein</topology>
    </subcellularLocation>
</comment>
<dbReference type="InterPro" id="IPR036259">
    <property type="entry name" value="MFS_trans_sf"/>
</dbReference>
<dbReference type="InterPro" id="IPR050382">
    <property type="entry name" value="MFS_Na/Anion_cotransporter"/>
</dbReference>
<evidence type="ECO:0000256" key="5">
    <source>
        <dbReference type="ARBA" id="ARBA00022989"/>
    </source>
</evidence>
<proteinExistence type="predicted"/>
<sequence>MSTPVENTVKTTGVEPGNKTVTSLWRGKRFFIMALLFFASLINYIDRVSMSVAAPVISKEFGWDAGTMGIVLSAFLWSYAFCLVPVGWLTDKLRPRKINALAVAFWSVAAMLTGMANNFVTMVSSRLALGAGESATMPAGSKVVRQWFTIQERGLATALARSGAEAGPAIGMPLIAWLLTEAGWRVAFVITGAIGFVWLFFWLKYFRNNPQECAWVSADERKYIAENTDSEKIGEEKGVSITVILQLLKQKTTWGLALSHGCIMYTQYLILTWLPSYLMQVRHMELMKASLFSAFAFVTAWVLGIAVCKLSDTLLTPEKVLQGRRRIMVITFMALSSIFIFTTMVDSPIVIFIIITLVKTFLASTIGLNMTLTNDLVANPAVAGSAFGILLLGGNLFGSMAPVVTGYIVKTTGSFDSAFLLAGVLIIIGALISATMTRKPINIE</sequence>
<keyword evidence="4 7" id="KW-0812">Transmembrane</keyword>
<feature type="transmembrane region" description="Helical" evidence="7">
    <location>
        <begin position="327"/>
        <end position="343"/>
    </location>
</feature>
<evidence type="ECO:0000313" key="9">
    <source>
        <dbReference type="EMBL" id="XFO72178.1"/>
    </source>
</evidence>
<dbReference type="CDD" id="cd17319">
    <property type="entry name" value="MFS_ExuT_GudP_like"/>
    <property type="match status" value="1"/>
</dbReference>
<feature type="transmembrane region" description="Helical" evidence="7">
    <location>
        <begin position="29"/>
        <end position="45"/>
    </location>
</feature>
<dbReference type="PIRSF" id="PIRSF002808">
    <property type="entry name" value="Hexose_phosphate_transp"/>
    <property type="match status" value="1"/>
</dbReference>
<feature type="transmembrane region" description="Helical" evidence="7">
    <location>
        <begin position="65"/>
        <end position="88"/>
    </location>
</feature>
<feature type="transmembrane region" description="Helical" evidence="7">
    <location>
        <begin position="417"/>
        <end position="436"/>
    </location>
</feature>
<evidence type="ECO:0000256" key="2">
    <source>
        <dbReference type="ARBA" id="ARBA00022448"/>
    </source>
</evidence>
<evidence type="ECO:0000313" key="10">
    <source>
        <dbReference type="Proteomes" id="UP000216052"/>
    </source>
</evidence>
<protein>
    <submittedName>
        <fullName evidence="9">Glucarate transporter</fullName>
    </submittedName>
</protein>
<evidence type="ECO:0000256" key="3">
    <source>
        <dbReference type="ARBA" id="ARBA00022475"/>
    </source>
</evidence>
<dbReference type="InterPro" id="IPR011701">
    <property type="entry name" value="MFS"/>
</dbReference>
<keyword evidence="10" id="KW-1185">Reference proteome</keyword>
<accession>A0ABZ3J268</accession>
<keyword evidence="5 7" id="KW-1133">Transmembrane helix</keyword>
<dbReference type="EMBL" id="CP155571">
    <property type="protein sequence ID" value="XFO72178.1"/>
    <property type="molecule type" value="Genomic_DNA"/>
</dbReference>
<feature type="transmembrane region" description="Helical" evidence="7">
    <location>
        <begin position="349"/>
        <end position="369"/>
    </location>
</feature>
<reference evidence="9" key="1">
    <citation type="submission" date="2024-05" db="EMBL/GenBank/DDBJ databases">
        <title>Isolation and characterization of Sporomusa carbonis sp. nov., a carboxydotrophic hydrogenogen in the genus of Sporomusa isolated from a charcoal burning pile.</title>
        <authorList>
            <person name="Boeer T."/>
            <person name="Rosenbaum F."/>
            <person name="Eysell L."/>
            <person name="Mueller V."/>
            <person name="Daniel R."/>
            <person name="Poehlein A."/>
        </authorList>
    </citation>
    <scope>NUCLEOTIDE SEQUENCE [LARGE SCALE GENOMIC DNA]</scope>
    <source>
        <strain evidence="9">DSM 3132</strain>
    </source>
</reference>
<organism evidence="9 10">
    <name type="scientific">Sporomusa acidovorans (strain ATCC 49682 / DSM 3132 / Mol)</name>
    <dbReference type="NCBI Taxonomy" id="1123286"/>
    <lineage>
        <taxon>Bacteria</taxon>
        <taxon>Bacillati</taxon>
        <taxon>Bacillota</taxon>
        <taxon>Negativicutes</taxon>
        <taxon>Selenomonadales</taxon>
        <taxon>Sporomusaceae</taxon>
        <taxon>Sporomusa</taxon>
    </lineage>
</organism>
<evidence type="ECO:0000256" key="4">
    <source>
        <dbReference type="ARBA" id="ARBA00022692"/>
    </source>
</evidence>
<evidence type="ECO:0000256" key="1">
    <source>
        <dbReference type="ARBA" id="ARBA00004651"/>
    </source>
</evidence>
<name>A0ABZ3J268_SPOA4</name>
<dbReference type="InterPro" id="IPR000849">
    <property type="entry name" value="Sugar_P_transporter"/>
</dbReference>
<dbReference type="RefSeq" id="WP_169716686.1">
    <property type="nucleotide sequence ID" value="NZ_CP155571.1"/>
</dbReference>
<feature type="transmembrane region" description="Helical" evidence="7">
    <location>
        <begin position="254"/>
        <end position="274"/>
    </location>
</feature>
<feature type="transmembrane region" description="Helical" evidence="7">
    <location>
        <begin position="182"/>
        <end position="203"/>
    </location>
</feature>
<dbReference type="PANTHER" id="PTHR11662">
    <property type="entry name" value="SOLUTE CARRIER FAMILY 17"/>
    <property type="match status" value="1"/>
</dbReference>
<evidence type="ECO:0000256" key="6">
    <source>
        <dbReference type="ARBA" id="ARBA00023136"/>
    </source>
</evidence>